<protein>
    <submittedName>
        <fullName evidence="1">Structural protein</fullName>
    </submittedName>
</protein>
<sequence>MQSIKKNLTSKTNLLEIVKTSKKNPLTLQKALLLRNNGIDVASLQRTCQNHYITRRLGLTLYLSSPFTLKGSNIPYRDVLLDFSEHTLTNRVKVTTTKNDCVFFFFVDGNRDLFQKLLKHNLI</sequence>
<keyword evidence="2" id="KW-1185">Reference proteome</keyword>
<organism evidence="1 2">
    <name type="scientific">Cellulophaga phage Omtje_1</name>
    <dbReference type="NCBI Taxonomy" id="2745694"/>
    <lineage>
        <taxon>Viruses</taxon>
        <taxon>Viruses incertae sedis</taxon>
        <taxon>Obscuriviridae</taxon>
        <taxon>Omtjevirus</taxon>
        <taxon>Omtjevirus Omtje</taxon>
    </lineage>
</organism>
<dbReference type="EMBL" id="MT732445">
    <property type="protein sequence ID" value="QQV90350.1"/>
    <property type="molecule type" value="Genomic_DNA"/>
</dbReference>
<evidence type="ECO:0000313" key="2">
    <source>
        <dbReference type="Proteomes" id="UP000693895"/>
    </source>
</evidence>
<name>A0A8E4ZLK5_9VIRU</name>
<reference evidence="1" key="1">
    <citation type="submission" date="2020-07" db="EMBL/GenBank/DDBJ databases">
        <title>Highly diverse flavobacterial phages as mortality factor during North Sea spring blooms.</title>
        <authorList>
            <person name="Bartlau N."/>
            <person name="Wichels A."/>
            <person name="Krohne G."/>
            <person name="Adriaenssens E.M."/>
            <person name="Heins A."/>
            <person name="Fuchs B.M."/>
            <person name="Amann R."/>
            <person name="Moraru C."/>
        </authorList>
    </citation>
    <scope>NUCLEOTIDE SEQUENCE</scope>
</reference>
<accession>A0A8E4ZLK5</accession>
<proteinExistence type="predicted"/>
<gene>
    <name evidence="1" type="ORF">Omtje1_3</name>
</gene>
<evidence type="ECO:0000313" key="1">
    <source>
        <dbReference type="EMBL" id="QQV90350.1"/>
    </source>
</evidence>
<dbReference type="Proteomes" id="UP000693895">
    <property type="component" value="Segment"/>
</dbReference>